<feature type="domain" description="4Fe-4S ferredoxin-type" evidence="1">
    <location>
        <begin position="168"/>
        <end position="198"/>
    </location>
</feature>
<evidence type="ECO:0000259" key="1">
    <source>
        <dbReference type="PROSITE" id="PS51379"/>
    </source>
</evidence>
<sequence length="255" mass="27672">MSEGKKLKKELLQKCESLGAKKVGIIRAESLKDSEAVYAAMMKILPEAKSVISFLVPFPKGCLHLLKDPTRGLPFYTRLAGIGGRTLDGISINICLFLEEHGFVAAPVFICTPLEMPKSLDLWGYLSQIDVAAKSGLGWIGKNGLLTSPVYGPRVGLGTVLTNAVIEEDRQSDVGKCPDDCFICVEKCPAGALDGTGKVNRLNCTATQAIAPISLMMTKEFSMKEHRDMIVNVGAVDEHTWYRCNNCVVHCPIGL</sequence>
<name>A0A419ENY0_9BACT</name>
<proteinExistence type="predicted"/>
<reference evidence="2 3" key="1">
    <citation type="journal article" date="2017" name="ISME J.">
        <title>Energy and carbon metabolisms in a deep terrestrial subsurface fluid microbial community.</title>
        <authorList>
            <person name="Momper L."/>
            <person name="Jungbluth S.P."/>
            <person name="Lee M.D."/>
            <person name="Amend J.P."/>
        </authorList>
    </citation>
    <scope>NUCLEOTIDE SEQUENCE [LARGE SCALE GENOMIC DNA]</scope>
    <source>
        <strain evidence="2">SURF_17</strain>
    </source>
</reference>
<evidence type="ECO:0000313" key="2">
    <source>
        <dbReference type="EMBL" id="RJP64497.1"/>
    </source>
</evidence>
<dbReference type="InterPro" id="IPR017896">
    <property type="entry name" value="4Fe4S_Fe-S-bd"/>
</dbReference>
<dbReference type="PROSITE" id="PS51379">
    <property type="entry name" value="4FE4S_FER_2"/>
    <property type="match status" value="1"/>
</dbReference>
<comment type="caution">
    <text evidence="2">The sequence shown here is derived from an EMBL/GenBank/DDBJ whole genome shotgun (WGS) entry which is preliminary data.</text>
</comment>
<evidence type="ECO:0000313" key="3">
    <source>
        <dbReference type="Proteomes" id="UP000285961"/>
    </source>
</evidence>
<accession>A0A419ENY0</accession>
<dbReference type="SUPFAM" id="SSF54862">
    <property type="entry name" value="4Fe-4S ferredoxins"/>
    <property type="match status" value="1"/>
</dbReference>
<protein>
    <submittedName>
        <fullName evidence="2">Epoxyqueuosine reductase</fullName>
    </submittedName>
</protein>
<dbReference type="EMBL" id="QZKI01000138">
    <property type="protein sequence ID" value="RJP64497.1"/>
    <property type="molecule type" value="Genomic_DNA"/>
</dbReference>
<gene>
    <name evidence="2" type="ORF">C4532_19110</name>
</gene>
<dbReference type="PANTHER" id="PTHR42827:SF1">
    <property type="entry name" value="IRON-SULFUR CLUSTER-BINDING PROTEIN"/>
    <property type="match status" value="1"/>
</dbReference>
<organism evidence="2 3">
    <name type="scientific">Candidatus Abyssobacteria bacterium SURF_17</name>
    <dbReference type="NCBI Taxonomy" id="2093361"/>
    <lineage>
        <taxon>Bacteria</taxon>
        <taxon>Pseudomonadati</taxon>
        <taxon>Candidatus Hydrogenedentota</taxon>
        <taxon>Candidatus Abyssobacteria</taxon>
    </lineage>
</organism>
<dbReference type="AlphaFoldDB" id="A0A419ENY0"/>
<dbReference type="PANTHER" id="PTHR42827">
    <property type="entry name" value="IRON-SULFUR CLUSTER-BINDING PROTEIN-RELATED"/>
    <property type="match status" value="1"/>
</dbReference>
<dbReference type="Proteomes" id="UP000285961">
    <property type="component" value="Unassembled WGS sequence"/>
</dbReference>